<dbReference type="EMBL" id="CADCXV010000764">
    <property type="protein sequence ID" value="CAB0034974.1"/>
    <property type="molecule type" value="Genomic_DNA"/>
</dbReference>
<dbReference type="GO" id="GO:0005634">
    <property type="term" value="C:nucleus"/>
    <property type="evidence" value="ECO:0007669"/>
    <property type="project" value="UniProtKB-SubCell"/>
</dbReference>
<evidence type="ECO:0000256" key="2">
    <source>
        <dbReference type="ARBA" id="ARBA00005661"/>
    </source>
</evidence>
<dbReference type="InterPro" id="IPR009057">
    <property type="entry name" value="Homeodomain-like_sf"/>
</dbReference>
<protein>
    <recommendedName>
        <fullName evidence="10">Homeobox domain-containing protein</fullName>
    </recommendedName>
</protein>
<dbReference type="OrthoDB" id="6159439at2759"/>
<keyword evidence="4 7" id="KW-0238">DNA-binding</keyword>
<gene>
    <name evidence="11" type="ORF">TBRA_LOCUS6872</name>
</gene>
<evidence type="ECO:0000256" key="9">
    <source>
        <dbReference type="SAM" id="MobiDB-lite"/>
    </source>
</evidence>
<sequence length="425" mass="47247">PRAELGGCLGQTARRCVRARAYYFDPDSCYTQVHYYKMRCAYRTRTCFLDIHVYQGCVRASLLFPLSRDPFNRTHACDSLHARLTQRTNKTSIDEIDASGTHHTVGHAVLRNAATTLPPMTEAYQQLLEHSFGPSAHTVGFRGTGFVPPPPGSVPSLLNWHQVATANGHVSPNLDDVTVLQPQPDSTSPAISDISYPSQRDNSINDSKGEDDETNEVIEYDEDDSNDEDESADNKTKSSEQSESGLIGSGRPLKRKLGDESEDGDQSSSEPHKKRKRRVLFSKTQTYELERRFSQQRYLSAPEREHLASLIRLTPTQVKIWFQNHRYKTKRAATERADHHQQQQQQAGSRLDCSPRRVAVPVLVRDGRPCQTSKLLEPGSGAAAAAVAAAAAASAAITGSTVPPNFPGMPPQLAMNPYMQKTYWW</sequence>
<keyword evidence="6 7" id="KW-0539">Nucleus</keyword>
<evidence type="ECO:0000256" key="8">
    <source>
        <dbReference type="RuleBase" id="RU000682"/>
    </source>
</evidence>
<evidence type="ECO:0000256" key="5">
    <source>
        <dbReference type="ARBA" id="ARBA00023155"/>
    </source>
</evidence>
<keyword evidence="3" id="KW-0217">Developmental protein</keyword>
<dbReference type="Proteomes" id="UP000479190">
    <property type="component" value="Unassembled WGS sequence"/>
</dbReference>
<dbReference type="SUPFAM" id="SSF46689">
    <property type="entry name" value="Homeodomain-like"/>
    <property type="match status" value="1"/>
</dbReference>
<feature type="compositionally biased region" description="Polar residues" evidence="9">
    <location>
        <begin position="180"/>
        <end position="206"/>
    </location>
</feature>
<dbReference type="PANTHER" id="PTHR24340">
    <property type="entry name" value="HOMEOBOX PROTEIN NKX"/>
    <property type="match status" value="1"/>
</dbReference>
<evidence type="ECO:0000259" key="10">
    <source>
        <dbReference type="PROSITE" id="PS50071"/>
    </source>
</evidence>
<dbReference type="GO" id="GO:0000981">
    <property type="term" value="F:DNA-binding transcription factor activity, RNA polymerase II-specific"/>
    <property type="evidence" value="ECO:0007669"/>
    <property type="project" value="InterPro"/>
</dbReference>
<dbReference type="AlphaFoldDB" id="A0A6H5IDR6"/>
<reference evidence="11 12" key="1">
    <citation type="submission" date="2020-02" db="EMBL/GenBank/DDBJ databases">
        <authorList>
            <person name="Ferguson B K."/>
        </authorList>
    </citation>
    <scope>NUCLEOTIDE SEQUENCE [LARGE SCALE GENOMIC DNA]</scope>
</reference>
<evidence type="ECO:0000256" key="3">
    <source>
        <dbReference type="ARBA" id="ARBA00022473"/>
    </source>
</evidence>
<comment type="subcellular location">
    <subcellularLocation>
        <location evidence="1 7 8">Nucleus</location>
    </subcellularLocation>
</comment>
<accession>A0A6H5IDR6</accession>
<feature type="DNA-binding region" description="Homeobox" evidence="7">
    <location>
        <begin position="274"/>
        <end position="333"/>
    </location>
</feature>
<feature type="domain" description="Homeobox" evidence="10">
    <location>
        <begin position="272"/>
        <end position="332"/>
    </location>
</feature>
<dbReference type="Pfam" id="PF00046">
    <property type="entry name" value="Homeodomain"/>
    <property type="match status" value="1"/>
</dbReference>
<keyword evidence="12" id="KW-1185">Reference proteome</keyword>
<feature type="region of interest" description="Disordered" evidence="9">
    <location>
        <begin position="174"/>
        <end position="281"/>
    </location>
</feature>
<dbReference type="InterPro" id="IPR001356">
    <property type="entry name" value="HD"/>
</dbReference>
<dbReference type="SMART" id="SM00389">
    <property type="entry name" value="HOX"/>
    <property type="match status" value="1"/>
</dbReference>
<dbReference type="InterPro" id="IPR020479">
    <property type="entry name" value="HD_metazoa"/>
</dbReference>
<dbReference type="InterPro" id="IPR050394">
    <property type="entry name" value="Homeobox_NK-like"/>
</dbReference>
<name>A0A6H5IDR6_9HYME</name>
<dbReference type="InterPro" id="IPR017970">
    <property type="entry name" value="Homeobox_CS"/>
</dbReference>
<evidence type="ECO:0000256" key="1">
    <source>
        <dbReference type="ARBA" id="ARBA00004123"/>
    </source>
</evidence>
<dbReference type="PANTHER" id="PTHR24340:SF82">
    <property type="entry name" value="HOMEOBOX PROTEIN VND"/>
    <property type="match status" value="1"/>
</dbReference>
<dbReference type="FunFam" id="1.10.10.60:FF:000101">
    <property type="entry name" value="NK2 homeobox 8"/>
    <property type="match status" value="1"/>
</dbReference>
<dbReference type="GO" id="GO:0000978">
    <property type="term" value="F:RNA polymerase II cis-regulatory region sequence-specific DNA binding"/>
    <property type="evidence" value="ECO:0007669"/>
    <property type="project" value="TreeGrafter"/>
</dbReference>
<evidence type="ECO:0000256" key="7">
    <source>
        <dbReference type="PROSITE-ProRule" id="PRU00108"/>
    </source>
</evidence>
<comment type="similarity">
    <text evidence="2">Belongs to the NK-2 homeobox family.</text>
</comment>
<keyword evidence="5 7" id="KW-0371">Homeobox</keyword>
<dbReference type="CDD" id="cd00086">
    <property type="entry name" value="homeodomain"/>
    <property type="match status" value="1"/>
</dbReference>
<evidence type="ECO:0000256" key="4">
    <source>
        <dbReference type="ARBA" id="ARBA00023125"/>
    </source>
</evidence>
<evidence type="ECO:0000256" key="6">
    <source>
        <dbReference type="ARBA" id="ARBA00023242"/>
    </source>
</evidence>
<proteinExistence type="inferred from homology"/>
<organism evidence="11 12">
    <name type="scientific">Trichogramma brassicae</name>
    <dbReference type="NCBI Taxonomy" id="86971"/>
    <lineage>
        <taxon>Eukaryota</taxon>
        <taxon>Metazoa</taxon>
        <taxon>Ecdysozoa</taxon>
        <taxon>Arthropoda</taxon>
        <taxon>Hexapoda</taxon>
        <taxon>Insecta</taxon>
        <taxon>Pterygota</taxon>
        <taxon>Neoptera</taxon>
        <taxon>Endopterygota</taxon>
        <taxon>Hymenoptera</taxon>
        <taxon>Apocrita</taxon>
        <taxon>Proctotrupomorpha</taxon>
        <taxon>Chalcidoidea</taxon>
        <taxon>Trichogrammatidae</taxon>
        <taxon>Trichogramma</taxon>
    </lineage>
</organism>
<feature type="non-terminal residue" evidence="11">
    <location>
        <position position="1"/>
    </location>
</feature>
<dbReference type="PRINTS" id="PR00024">
    <property type="entry name" value="HOMEOBOX"/>
</dbReference>
<dbReference type="PROSITE" id="PS50071">
    <property type="entry name" value="HOMEOBOX_2"/>
    <property type="match status" value="1"/>
</dbReference>
<dbReference type="PROSITE" id="PS00027">
    <property type="entry name" value="HOMEOBOX_1"/>
    <property type="match status" value="1"/>
</dbReference>
<evidence type="ECO:0000313" key="11">
    <source>
        <dbReference type="EMBL" id="CAB0034974.1"/>
    </source>
</evidence>
<evidence type="ECO:0000313" key="12">
    <source>
        <dbReference type="Proteomes" id="UP000479190"/>
    </source>
</evidence>
<dbReference type="Gene3D" id="1.10.10.60">
    <property type="entry name" value="Homeodomain-like"/>
    <property type="match status" value="1"/>
</dbReference>
<dbReference type="GO" id="GO:0030154">
    <property type="term" value="P:cell differentiation"/>
    <property type="evidence" value="ECO:0007669"/>
    <property type="project" value="TreeGrafter"/>
</dbReference>
<feature type="compositionally biased region" description="Acidic residues" evidence="9">
    <location>
        <begin position="209"/>
        <end position="231"/>
    </location>
</feature>